<reference evidence="1" key="2">
    <citation type="journal article" date="2015" name="Fish Shellfish Immunol.">
        <title>Early steps in the European eel (Anguilla anguilla)-Vibrio vulnificus interaction in the gills: Role of the RtxA13 toxin.</title>
        <authorList>
            <person name="Callol A."/>
            <person name="Pajuelo D."/>
            <person name="Ebbesson L."/>
            <person name="Teles M."/>
            <person name="MacKenzie S."/>
            <person name="Amaro C."/>
        </authorList>
    </citation>
    <scope>NUCLEOTIDE SEQUENCE</scope>
</reference>
<accession>A0A0E9Q8P9</accession>
<dbReference type="AlphaFoldDB" id="A0A0E9Q8P9"/>
<organism evidence="1">
    <name type="scientific">Anguilla anguilla</name>
    <name type="common">European freshwater eel</name>
    <name type="synonym">Muraena anguilla</name>
    <dbReference type="NCBI Taxonomy" id="7936"/>
    <lineage>
        <taxon>Eukaryota</taxon>
        <taxon>Metazoa</taxon>
        <taxon>Chordata</taxon>
        <taxon>Craniata</taxon>
        <taxon>Vertebrata</taxon>
        <taxon>Euteleostomi</taxon>
        <taxon>Actinopterygii</taxon>
        <taxon>Neopterygii</taxon>
        <taxon>Teleostei</taxon>
        <taxon>Anguilliformes</taxon>
        <taxon>Anguillidae</taxon>
        <taxon>Anguilla</taxon>
    </lineage>
</organism>
<reference evidence="1" key="1">
    <citation type="submission" date="2014-11" db="EMBL/GenBank/DDBJ databases">
        <authorList>
            <person name="Amaro Gonzalez C."/>
        </authorList>
    </citation>
    <scope>NUCLEOTIDE SEQUENCE</scope>
</reference>
<evidence type="ECO:0000313" key="1">
    <source>
        <dbReference type="EMBL" id="JAH12488.1"/>
    </source>
</evidence>
<dbReference type="EMBL" id="GBXM01096089">
    <property type="protein sequence ID" value="JAH12488.1"/>
    <property type="molecule type" value="Transcribed_RNA"/>
</dbReference>
<sequence>MIHSDTSRSFNEGGDSHFWGDRLTWPLKC</sequence>
<name>A0A0E9Q8P9_ANGAN</name>
<protein>
    <submittedName>
        <fullName evidence="1">Uncharacterized protein</fullName>
    </submittedName>
</protein>
<proteinExistence type="predicted"/>